<feature type="region of interest" description="Disordered" evidence="1">
    <location>
        <begin position="1"/>
        <end position="69"/>
    </location>
</feature>
<name>A0ABP3Q7N6_9PROT</name>
<organism evidence="2 3">
    <name type="scientific">Rhizomicrobium electricum</name>
    <dbReference type="NCBI Taxonomy" id="480070"/>
    <lineage>
        <taxon>Bacteria</taxon>
        <taxon>Pseudomonadati</taxon>
        <taxon>Pseudomonadota</taxon>
        <taxon>Alphaproteobacteria</taxon>
        <taxon>Micropepsales</taxon>
        <taxon>Micropepsaceae</taxon>
        <taxon>Rhizomicrobium</taxon>
    </lineage>
</organism>
<feature type="compositionally biased region" description="Basic and acidic residues" evidence="1">
    <location>
        <begin position="1"/>
        <end position="13"/>
    </location>
</feature>
<dbReference type="EMBL" id="BAAADD010000011">
    <property type="protein sequence ID" value="GAA0585045.1"/>
    <property type="molecule type" value="Genomic_DNA"/>
</dbReference>
<evidence type="ECO:0000313" key="2">
    <source>
        <dbReference type="EMBL" id="GAA0585045.1"/>
    </source>
</evidence>
<evidence type="ECO:0000313" key="3">
    <source>
        <dbReference type="Proteomes" id="UP001499951"/>
    </source>
</evidence>
<comment type="caution">
    <text evidence="2">The sequence shown here is derived from an EMBL/GenBank/DDBJ whole genome shotgun (WGS) entry which is preliminary data.</text>
</comment>
<accession>A0ABP3Q7N6</accession>
<reference evidence="3" key="1">
    <citation type="journal article" date="2019" name="Int. J. Syst. Evol. Microbiol.">
        <title>The Global Catalogue of Microorganisms (GCM) 10K type strain sequencing project: providing services to taxonomists for standard genome sequencing and annotation.</title>
        <authorList>
            <consortium name="The Broad Institute Genomics Platform"/>
            <consortium name="The Broad Institute Genome Sequencing Center for Infectious Disease"/>
            <person name="Wu L."/>
            <person name="Ma J."/>
        </authorList>
    </citation>
    <scope>NUCLEOTIDE SEQUENCE [LARGE SCALE GENOMIC DNA]</scope>
    <source>
        <strain evidence="3">JCM 15089</strain>
    </source>
</reference>
<feature type="compositionally biased region" description="Basic residues" evidence="1">
    <location>
        <begin position="58"/>
        <end position="69"/>
    </location>
</feature>
<protein>
    <submittedName>
        <fullName evidence="2">Uncharacterized protein</fullName>
    </submittedName>
</protein>
<proteinExistence type="predicted"/>
<gene>
    <name evidence="2" type="ORF">GCM10008942_37430</name>
</gene>
<sequence length="69" mass="7100">MTAKVKRDADGVTHSKPGSVDQQMEDTFPASDAPSFAPGSVGAPVNRETPAVGVSHKGDKKKTPSKPAP</sequence>
<dbReference type="Proteomes" id="UP001499951">
    <property type="component" value="Unassembled WGS sequence"/>
</dbReference>
<dbReference type="RefSeq" id="WP_166929212.1">
    <property type="nucleotide sequence ID" value="NZ_BAAADD010000011.1"/>
</dbReference>
<evidence type="ECO:0000256" key="1">
    <source>
        <dbReference type="SAM" id="MobiDB-lite"/>
    </source>
</evidence>
<keyword evidence="3" id="KW-1185">Reference proteome</keyword>